<accession>A0A8H6TCC1</accession>
<dbReference type="OrthoDB" id="2568950at2759"/>
<comment type="caution">
    <text evidence="2">The sequence shown here is derived from an EMBL/GenBank/DDBJ whole genome shotgun (WGS) entry which is preliminary data.</text>
</comment>
<keyword evidence="3" id="KW-1185">Reference proteome</keyword>
<feature type="signal peptide" evidence="1">
    <location>
        <begin position="1"/>
        <end position="19"/>
    </location>
</feature>
<evidence type="ECO:0000313" key="3">
    <source>
        <dbReference type="Proteomes" id="UP000636479"/>
    </source>
</evidence>
<evidence type="ECO:0000256" key="1">
    <source>
        <dbReference type="SAM" id="SignalP"/>
    </source>
</evidence>
<dbReference type="GO" id="GO:0016787">
    <property type="term" value="F:hydrolase activity"/>
    <property type="evidence" value="ECO:0007669"/>
    <property type="project" value="UniProtKB-KW"/>
</dbReference>
<evidence type="ECO:0000313" key="2">
    <source>
        <dbReference type="EMBL" id="KAF7315943.1"/>
    </source>
</evidence>
<name>A0A8H6TCC1_9AGAR</name>
<dbReference type="RefSeq" id="XP_037225966.1">
    <property type="nucleotide sequence ID" value="XM_037358056.1"/>
</dbReference>
<dbReference type="Proteomes" id="UP000636479">
    <property type="component" value="Unassembled WGS sequence"/>
</dbReference>
<protein>
    <submittedName>
        <fullName evidence="2">Glycoside hydrolase family 81 protein</fullName>
    </submittedName>
</protein>
<sequence length="106" mass="11019">MRFSTTLAILASVAGFASAADNRLLYNIPSSETPVSFAVAFGNACATYAPAIAAGLTFEAFQVQPGNFQGQNTQTQAKIFCSFWDAAHVITTFTDEVATSVGATAA</sequence>
<proteinExistence type="predicted"/>
<keyword evidence="2" id="KW-0378">Hydrolase</keyword>
<dbReference type="GeneID" id="59340572"/>
<reference evidence="2" key="1">
    <citation type="submission" date="2020-05" db="EMBL/GenBank/DDBJ databases">
        <title>Mycena genomes resolve the evolution of fungal bioluminescence.</title>
        <authorList>
            <person name="Tsai I.J."/>
        </authorList>
    </citation>
    <scope>NUCLEOTIDE SEQUENCE</scope>
    <source>
        <strain evidence="2">171206Taipei</strain>
    </source>
</reference>
<keyword evidence="1" id="KW-0732">Signal</keyword>
<feature type="chain" id="PRO_5034724205" evidence="1">
    <location>
        <begin position="20"/>
        <end position="106"/>
    </location>
</feature>
<organism evidence="2 3">
    <name type="scientific">Mycena indigotica</name>
    <dbReference type="NCBI Taxonomy" id="2126181"/>
    <lineage>
        <taxon>Eukaryota</taxon>
        <taxon>Fungi</taxon>
        <taxon>Dikarya</taxon>
        <taxon>Basidiomycota</taxon>
        <taxon>Agaricomycotina</taxon>
        <taxon>Agaricomycetes</taxon>
        <taxon>Agaricomycetidae</taxon>
        <taxon>Agaricales</taxon>
        <taxon>Marasmiineae</taxon>
        <taxon>Mycenaceae</taxon>
        <taxon>Mycena</taxon>
    </lineage>
</organism>
<dbReference type="EMBL" id="JACAZF010000001">
    <property type="protein sequence ID" value="KAF7315943.1"/>
    <property type="molecule type" value="Genomic_DNA"/>
</dbReference>
<gene>
    <name evidence="2" type="ORF">MIND_00111100</name>
</gene>
<dbReference type="AlphaFoldDB" id="A0A8H6TCC1"/>